<comment type="caution">
    <text evidence="2">The sequence shown here is derived from an EMBL/GenBank/DDBJ whole genome shotgun (WGS) entry which is preliminary data.</text>
</comment>
<proteinExistence type="predicted"/>
<feature type="region of interest" description="Disordered" evidence="1">
    <location>
        <begin position="1"/>
        <end position="48"/>
    </location>
</feature>
<dbReference type="Proteomes" id="UP001054837">
    <property type="component" value="Unassembled WGS sequence"/>
</dbReference>
<organism evidence="2 3">
    <name type="scientific">Caerostris darwini</name>
    <dbReference type="NCBI Taxonomy" id="1538125"/>
    <lineage>
        <taxon>Eukaryota</taxon>
        <taxon>Metazoa</taxon>
        <taxon>Ecdysozoa</taxon>
        <taxon>Arthropoda</taxon>
        <taxon>Chelicerata</taxon>
        <taxon>Arachnida</taxon>
        <taxon>Araneae</taxon>
        <taxon>Araneomorphae</taxon>
        <taxon>Entelegynae</taxon>
        <taxon>Araneoidea</taxon>
        <taxon>Araneidae</taxon>
        <taxon>Caerostris</taxon>
    </lineage>
</organism>
<accession>A0AAV4RDW4</accession>
<evidence type="ECO:0000256" key="1">
    <source>
        <dbReference type="SAM" id="MobiDB-lite"/>
    </source>
</evidence>
<feature type="compositionally biased region" description="Basic and acidic residues" evidence="1">
    <location>
        <begin position="33"/>
        <end position="46"/>
    </location>
</feature>
<protein>
    <submittedName>
        <fullName evidence="2">Uncharacterized protein</fullName>
    </submittedName>
</protein>
<sequence>MFRNKMRRDHSEVNSRGGGGETRTSKGFFLSHRPRESGEVGGKDDTEGSVGVLFTLKKPDDKKGTKNRRILHRSSLIEAVFRTFEVHLLK</sequence>
<name>A0AAV4RDW4_9ARAC</name>
<dbReference type="AlphaFoldDB" id="A0AAV4RDW4"/>
<reference evidence="2 3" key="1">
    <citation type="submission" date="2021-06" db="EMBL/GenBank/DDBJ databases">
        <title>Caerostris darwini draft genome.</title>
        <authorList>
            <person name="Kono N."/>
            <person name="Arakawa K."/>
        </authorList>
    </citation>
    <scope>NUCLEOTIDE SEQUENCE [LARGE SCALE GENOMIC DNA]</scope>
</reference>
<dbReference type="EMBL" id="BPLQ01006017">
    <property type="protein sequence ID" value="GIY19156.1"/>
    <property type="molecule type" value="Genomic_DNA"/>
</dbReference>
<evidence type="ECO:0000313" key="2">
    <source>
        <dbReference type="EMBL" id="GIY19156.1"/>
    </source>
</evidence>
<keyword evidence="3" id="KW-1185">Reference proteome</keyword>
<evidence type="ECO:0000313" key="3">
    <source>
        <dbReference type="Proteomes" id="UP001054837"/>
    </source>
</evidence>
<gene>
    <name evidence="2" type="ORF">CDAR_265491</name>
</gene>